<dbReference type="Proteomes" id="UP001302676">
    <property type="component" value="Unassembled WGS sequence"/>
</dbReference>
<feature type="domain" description="Carboxylesterase type B" evidence="4">
    <location>
        <begin position="39"/>
        <end position="514"/>
    </location>
</feature>
<dbReference type="SUPFAM" id="SSF53474">
    <property type="entry name" value="alpha/beta-Hydrolases"/>
    <property type="match status" value="1"/>
</dbReference>
<dbReference type="PROSITE" id="PS00122">
    <property type="entry name" value="CARBOXYLESTERASE_B_1"/>
    <property type="match status" value="1"/>
</dbReference>
<reference evidence="5" key="1">
    <citation type="journal article" date="2023" name="Mol. Phylogenet. Evol.">
        <title>Genome-scale phylogeny and comparative genomics of the fungal order Sordariales.</title>
        <authorList>
            <person name="Hensen N."/>
            <person name="Bonometti L."/>
            <person name="Westerberg I."/>
            <person name="Brannstrom I.O."/>
            <person name="Guillou S."/>
            <person name="Cros-Aarteil S."/>
            <person name="Calhoun S."/>
            <person name="Haridas S."/>
            <person name="Kuo A."/>
            <person name="Mondo S."/>
            <person name="Pangilinan J."/>
            <person name="Riley R."/>
            <person name="LaButti K."/>
            <person name="Andreopoulos B."/>
            <person name="Lipzen A."/>
            <person name="Chen C."/>
            <person name="Yan M."/>
            <person name="Daum C."/>
            <person name="Ng V."/>
            <person name="Clum A."/>
            <person name="Steindorff A."/>
            <person name="Ohm R.A."/>
            <person name="Martin F."/>
            <person name="Silar P."/>
            <person name="Natvig D.O."/>
            <person name="Lalanne C."/>
            <person name="Gautier V."/>
            <person name="Ament-Velasquez S.L."/>
            <person name="Kruys A."/>
            <person name="Hutchinson M.I."/>
            <person name="Powell A.J."/>
            <person name="Barry K."/>
            <person name="Miller A.N."/>
            <person name="Grigoriev I.V."/>
            <person name="Debuchy R."/>
            <person name="Gladieux P."/>
            <person name="Hiltunen Thoren M."/>
            <person name="Johannesson H."/>
        </authorList>
    </citation>
    <scope>NUCLEOTIDE SEQUENCE</scope>
    <source>
        <strain evidence="5">CBS 141.50</strain>
    </source>
</reference>
<dbReference type="GO" id="GO:0016787">
    <property type="term" value="F:hydrolase activity"/>
    <property type="evidence" value="ECO:0007669"/>
    <property type="project" value="UniProtKB-KW"/>
</dbReference>
<dbReference type="EMBL" id="MU853628">
    <property type="protein sequence ID" value="KAK4140564.1"/>
    <property type="molecule type" value="Genomic_DNA"/>
</dbReference>
<proteinExistence type="inferred from homology"/>
<dbReference type="InterPro" id="IPR019826">
    <property type="entry name" value="Carboxylesterase_B_AS"/>
</dbReference>
<name>A0AAN6UWY2_9PEZI</name>
<dbReference type="RefSeq" id="XP_062633935.1">
    <property type="nucleotide sequence ID" value="XM_062778252.1"/>
</dbReference>
<keyword evidence="6" id="KW-1185">Reference proteome</keyword>
<evidence type="ECO:0000313" key="5">
    <source>
        <dbReference type="EMBL" id="KAK4140564.1"/>
    </source>
</evidence>
<protein>
    <recommendedName>
        <fullName evidence="3">Carboxylic ester hydrolase</fullName>
        <ecNumber evidence="3">3.1.1.-</ecNumber>
    </recommendedName>
</protein>
<gene>
    <name evidence="5" type="ORF">C8A04DRAFT_14830</name>
</gene>
<evidence type="ECO:0000256" key="3">
    <source>
        <dbReference type="RuleBase" id="RU361235"/>
    </source>
</evidence>
<evidence type="ECO:0000256" key="1">
    <source>
        <dbReference type="ARBA" id="ARBA00005964"/>
    </source>
</evidence>
<evidence type="ECO:0000313" key="6">
    <source>
        <dbReference type="Proteomes" id="UP001302676"/>
    </source>
</evidence>
<comment type="caution">
    <text evidence="5">The sequence shown here is derived from an EMBL/GenBank/DDBJ whole genome shotgun (WGS) entry which is preliminary data.</text>
</comment>
<dbReference type="Pfam" id="PF00135">
    <property type="entry name" value="COesterase"/>
    <property type="match status" value="1"/>
</dbReference>
<feature type="chain" id="PRO_5042665472" description="Carboxylic ester hydrolase" evidence="3">
    <location>
        <begin position="20"/>
        <end position="582"/>
    </location>
</feature>
<keyword evidence="2 3" id="KW-0378">Hydrolase</keyword>
<dbReference type="EC" id="3.1.1.-" evidence="3"/>
<dbReference type="Gene3D" id="3.40.50.1820">
    <property type="entry name" value="alpha/beta hydrolase"/>
    <property type="match status" value="1"/>
</dbReference>
<dbReference type="PANTHER" id="PTHR11559">
    <property type="entry name" value="CARBOXYLESTERASE"/>
    <property type="match status" value="1"/>
</dbReference>
<organism evidence="5 6">
    <name type="scientific">Dichotomopilus funicola</name>
    <dbReference type="NCBI Taxonomy" id="1934379"/>
    <lineage>
        <taxon>Eukaryota</taxon>
        <taxon>Fungi</taxon>
        <taxon>Dikarya</taxon>
        <taxon>Ascomycota</taxon>
        <taxon>Pezizomycotina</taxon>
        <taxon>Sordariomycetes</taxon>
        <taxon>Sordariomycetidae</taxon>
        <taxon>Sordariales</taxon>
        <taxon>Chaetomiaceae</taxon>
        <taxon>Dichotomopilus</taxon>
    </lineage>
</organism>
<comment type="similarity">
    <text evidence="1 3">Belongs to the type-B carboxylesterase/lipase family.</text>
</comment>
<dbReference type="InterPro" id="IPR002018">
    <property type="entry name" value="CarbesteraseB"/>
</dbReference>
<dbReference type="GeneID" id="87814865"/>
<feature type="signal peptide" evidence="3">
    <location>
        <begin position="1"/>
        <end position="19"/>
    </location>
</feature>
<evidence type="ECO:0000259" key="4">
    <source>
        <dbReference type="Pfam" id="PF00135"/>
    </source>
</evidence>
<dbReference type="AlphaFoldDB" id="A0AAN6UWY2"/>
<dbReference type="InterPro" id="IPR050309">
    <property type="entry name" value="Type-B_Carboxylest/Lipase"/>
</dbReference>
<sequence length="582" mass="63266">MKLLPFLISTLPFLGSGSGHPTPIVSDTHHQITYHGLERNNIEVFLGIPYGQNTGGPARFKPPTKHVPPAGSRVNATAYGPSCPQLGEWAPPLLLANITHMSEDCLNLNVARPKGTRAGERLPVMVFIHGGGLFKGDNHDPTILPDRLVRESVENGSPVVHVALNYRLGVFGFARSDALKAEKAENNGLRDQRLALEWVRDNIAHFGGNPDEVTVFGQSSGGLSVSLQLMAYGATKPVPFHQAIAQSQMLEPGIAGNYTLQATQMVADHVGCNTTALSSPATITCLRNLDTRTLLDASLATYSETLHLGEIWLPTVDGDFIPAKPSTLLRTGRFANVTTMIGWCQDDTTVFTDPAIQTEADVRAFFSLYIPALSESNMDKLLSLYPPAEFTPPSTPSPSPNILSTQFFRAARIFRDILMTCPPLAYGSHLSAAGNDVYLYNWNQTILAPILEQVIPGTAGWGPIHTSEFAYMFGNLERYDTNGFVFEPTGADYDLVKRGTRSWANFAATGRPGAVGRETFQGFGKGFDGEGGEDVFVYVVGGEREGLTAVDGEGATEEMRRQRLRERCAFLNGGEVVEQFEF</sequence>
<keyword evidence="3" id="KW-0732">Signal</keyword>
<evidence type="ECO:0000256" key="2">
    <source>
        <dbReference type="ARBA" id="ARBA00022801"/>
    </source>
</evidence>
<reference evidence="5" key="2">
    <citation type="submission" date="2023-05" db="EMBL/GenBank/DDBJ databases">
        <authorList>
            <consortium name="Lawrence Berkeley National Laboratory"/>
            <person name="Steindorff A."/>
            <person name="Hensen N."/>
            <person name="Bonometti L."/>
            <person name="Westerberg I."/>
            <person name="Brannstrom I.O."/>
            <person name="Guillou S."/>
            <person name="Cros-Aarteil S."/>
            <person name="Calhoun S."/>
            <person name="Haridas S."/>
            <person name="Kuo A."/>
            <person name="Mondo S."/>
            <person name="Pangilinan J."/>
            <person name="Riley R."/>
            <person name="Labutti K."/>
            <person name="Andreopoulos B."/>
            <person name="Lipzen A."/>
            <person name="Chen C."/>
            <person name="Yanf M."/>
            <person name="Daum C."/>
            <person name="Ng V."/>
            <person name="Clum A."/>
            <person name="Ohm R."/>
            <person name="Martin F."/>
            <person name="Silar P."/>
            <person name="Natvig D."/>
            <person name="Lalanne C."/>
            <person name="Gautier V."/>
            <person name="Ament-Velasquez S.L."/>
            <person name="Kruys A."/>
            <person name="Hutchinson M.I."/>
            <person name="Powell A.J."/>
            <person name="Barry K."/>
            <person name="Miller A.N."/>
            <person name="Grigoriev I.V."/>
            <person name="Debuchy R."/>
            <person name="Gladieux P."/>
            <person name="Thoren M.H."/>
            <person name="Johannesson H."/>
        </authorList>
    </citation>
    <scope>NUCLEOTIDE SEQUENCE</scope>
    <source>
        <strain evidence="5">CBS 141.50</strain>
    </source>
</reference>
<dbReference type="InterPro" id="IPR029058">
    <property type="entry name" value="AB_hydrolase_fold"/>
</dbReference>
<accession>A0AAN6UWY2</accession>